<dbReference type="KEGG" id="acx:Achr_26750"/>
<sequence length="704" mass="77867">MRGKSEFSLFRQILAPLLLGVVSFFWVVGPNVLDPSNVAWLGLGDPRQNFLGWHFFRYSGWDFPPGLNPNFGIELSNSIVYSDSNPLLAFLFKPLSSFLPEVFQYFGWWLLACFVLQAWLGWKLLGLISDNGIVRILGAGFFIFSPPLIFRLNIFHFNLVGHFLILAALYVALKPKVDRRVLLWAALLSVSALVHAYLLAMVAVIWLTDIAGRMVTEKRPMAGAVLEVIGMAVMLGLVFWLAGYFSVGRGMESDGYGYYRMNLLSMLDASGWSFVIKDIPQGEGDYEGFNFLGLGIIVLAVLSMLILVAGRANIWPFVKRRSILFVVLLGLTLFALSNNFGVGSGGFQYPLPEQVLRVANVFRASGRMFWPVFYMLVFVLLFVVIRGNNTHLAITILAGALVLQIVDTRAGWAGIRAKLMAEPASEWSTSLKDPFWIDAARQYKKVRWIQPANQSPNWQLLATFAGKHHMATDAVYLARMSQSALANAQAKAQDALSTGHYEADTLYILDETALRSAVLSLNMETDLLARIDGLSVLAPGWKKCGNCTTVQDNMGLVDLLLTARSGDRFEFKLGGNGLINLAEGWSASEPWGTWSEGKGARVTLPATDNLRLIVIEADALVTPAHPEQRVRVSLNGVFVKEIAVMFNTGNRIEIPVTDKMRALLSTSESLRLQFEFPDAARPVDLGVANDTRTLALGLVSITLR</sequence>
<dbReference type="InterPro" id="IPR058671">
    <property type="entry name" value="DUF6311_C"/>
</dbReference>
<feature type="transmembrane region" description="Helical" evidence="1">
    <location>
        <begin position="288"/>
        <end position="310"/>
    </location>
</feature>
<gene>
    <name evidence="4" type="ORF">Achr_26750</name>
</gene>
<proteinExistence type="predicted"/>
<feature type="domain" description="DUF6311" evidence="2">
    <location>
        <begin position="18"/>
        <end position="409"/>
    </location>
</feature>
<protein>
    <recommendedName>
        <fullName evidence="6">Transmembrane protein</fullName>
    </recommendedName>
</protein>
<reference evidence="4 5" key="1">
    <citation type="journal article" date="2015" name="PLoS ONE">
        <title>Azotobacter Genomes: The Genome of Azotobacter chroococcum NCIMB 8003 (ATCC 4412).</title>
        <authorList>
            <person name="Robson R.L."/>
            <person name="Jones R."/>
            <person name="Robson R.M."/>
            <person name="Schwartz A."/>
            <person name="Richardson T.H."/>
        </authorList>
    </citation>
    <scope>NUCLEOTIDE SEQUENCE [LARGE SCALE GENOMIC DNA]</scope>
    <source>
        <strain evidence="4 5">NCIMB 8003</strain>
    </source>
</reference>
<dbReference type="AlphaFoldDB" id="A0A0C4WNI0"/>
<evidence type="ECO:0000313" key="5">
    <source>
        <dbReference type="Proteomes" id="UP000068210"/>
    </source>
</evidence>
<evidence type="ECO:0000259" key="2">
    <source>
        <dbReference type="Pfam" id="PF19830"/>
    </source>
</evidence>
<dbReference type="Pfam" id="PF25853">
    <property type="entry name" value="DUF6311_C"/>
    <property type="match status" value="1"/>
</dbReference>
<evidence type="ECO:0000256" key="1">
    <source>
        <dbReference type="SAM" id="Phobius"/>
    </source>
</evidence>
<feature type="transmembrane region" description="Helical" evidence="1">
    <location>
        <begin position="102"/>
        <end position="120"/>
    </location>
</feature>
<accession>A0A0C4WNI0</accession>
<dbReference type="Proteomes" id="UP000068210">
    <property type="component" value="Chromosome"/>
</dbReference>
<feature type="transmembrane region" description="Helical" evidence="1">
    <location>
        <begin position="368"/>
        <end position="385"/>
    </location>
</feature>
<name>A0A0C4WNI0_9GAMM</name>
<feature type="transmembrane region" description="Helical" evidence="1">
    <location>
        <begin position="322"/>
        <end position="348"/>
    </location>
</feature>
<dbReference type="EMBL" id="CP010415">
    <property type="protein sequence ID" value="AJE22101.1"/>
    <property type="molecule type" value="Genomic_DNA"/>
</dbReference>
<feature type="transmembrane region" description="Helical" evidence="1">
    <location>
        <begin position="132"/>
        <end position="149"/>
    </location>
</feature>
<dbReference type="RefSeq" id="WP_039805149.1">
    <property type="nucleotide sequence ID" value="NZ_CP010415.1"/>
</dbReference>
<evidence type="ECO:0008006" key="6">
    <source>
        <dbReference type="Google" id="ProtNLM"/>
    </source>
</evidence>
<evidence type="ECO:0000259" key="3">
    <source>
        <dbReference type="Pfam" id="PF25853"/>
    </source>
</evidence>
<feature type="transmembrane region" description="Helical" evidence="1">
    <location>
        <begin position="392"/>
        <end position="412"/>
    </location>
</feature>
<evidence type="ECO:0000313" key="4">
    <source>
        <dbReference type="EMBL" id="AJE22101.1"/>
    </source>
</evidence>
<feature type="transmembrane region" description="Helical" evidence="1">
    <location>
        <begin position="155"/>
        <end position="173"/>
    </location>
</feature>
<feature type="transmembrane region" description="Helical" evidence="1">
    <location>
        <begin position="12"/>
        <end position="33"/>
    </location>
</feature>
<dbReference type="HOGENOM" id="CLU_023163_0_0_6"/>
<keyword evidence="5" id="KW-1185">Reference proteome</keyword>
<keyword evidence="1" id="KW-0812">Transmembrane</keyword>
<dbReference type="STRING" id="1328314.Achr_26750"/>
<organism evidence="4 5">
    <name type="scientific">Azotobacter chroococcum NCIMB 8003</name>
    <dbReference type="NCBI Taxonomy" id="1328314"/>
    <lineage>
        <taxon>Bacteria</taxon>
        <taxon>Pseudomonadati</taxon>
        <taxon>Pseudomonadota</taxon>
        <taxon>Gammaproteobacteria</taxon>
        <taxon>Pseudomonadales</taxon>
        <taxon>Pseudomonadaceae</taxon>
        <taxon>Azotobacter</taxon>
    </lineage>
</organism>
<keyword evidence="1" id="KW-1133">Transmembrane helix</keyword>
<dbReference type="InterPro" id="IPR046278">
    <property type="entry name" value="DUF6311"/>
</dbReference>
<dbReference type="Pfam" id="PF19830">
    <property type="entry name" value="DUF6311"/>
    <property type="match status" value="1"/>
</dbReference>
<feature type="domain" description="DUF6311" evidence="3">
    <location>
        <begin position="435"/>
        <end position="539"/>
    </location>
</feature>
<keyword evidence="1" id="KW-0472">Membrane</keyword>
<feature type="transmembrane region" description="Helical" evidence="1">
    <location>
        <begin position="228"/>
        <end position="247"/>
    </location>
</feature>
<feature type="transmembrane region" description="Helical" evidence="1">
    <location>
        <begin position="182"/>
        <end position="208"/>
    </location>
</feature>
<feature type="transmembrane region" description="Helical" evidence="1">
    <location>
        <begin position="259"/>
        <end position="276"/>
    </location>
</feature>